<dbReference type="EMBL" id="LLZU01000005">
    <property type="protein sequence ID" value="KRV50208.1"/>
    <property type="molecule type" value="Genomic_DNA"/>
</dbReference>
<protein>
    <submittedName>
        <fullName evidence="1">Uncharacterized protein</fullName>
    </submittedName>
</protein>
<gene>
    <name evidence="1" type="ORF">AQ490_13885</name>
</gene>
<name>A0A0T6LW12_WENVI</name>
<dbReference type="AlphaFoldDB" id="A0A0T6LW12"/>
<sequence>MGAANATARAKVQAAAKGGSVGDEGSGCVLPVSFDIAAKWKPKAVKGNSTLEVTQQANVTLTCEIDAKPAGNIGFIRVWVGGSADDDPRETLEAFVEKEAEDPDEAVFIQTKAGPYSAVEADYLSTNEFLNEPKKERALAFTTPKGVVLLHLGGLDSKEHKKMLPAYELARTSVRAK</sequence>
<organism evidence="1 2">
    <name type="scientific">Wenjunlia vitaminophila</name>
    <name type="common">Streptomyces vitaminophilus</name>
    <dbReference type="NCBI Taxonomy" id="76728"/>
    <lineage>
        <taxon>Bacteria</taxon>
        <taxon>Bacillati</taxon>
        <taxon>Actinomycetota</taxon>
        <taxon>Actinomycetes</taxon>
        <taxon>Kitasatosporales</taxon>
        <taxon>Streptomycetaceae</taxon>
        <taxon>Wenjunlia</taxon>
    </lineage>
</organism>
<dbReference type="eggNOG" id="ENOG5033YVI">
    <property type="taxonomic scope" value="Bacteria"/>
</dbReference>
<evidence type="ECO:0000313" key="1">
    <source>
        <dbReference type="EMBL" id="KRV50208.1"/>
    </source>
</evidence>
<reference evidence="1 2" key="1">
    <citation type="submission" date="2015-10" db="EMBL/GenBank/DDBJ databases">
        <title>Draft genome sequence of pyrrolomycin-producing Streptomyces vitaminophilus.</title>
        <authorList>
            <person name="Graham D.E."/>
            <person name="Mahan K.M."/>
            <person name="Klingeman D.M."/>
            <person name="Hettich R.L."/>
            <person name="Parry R.J."/>
        </authorList>
    </citation>
    <scope>NUCLEOTIDE SEQUENCE [LARGE SCALE GENOMIC DNA]</scope>
    <source>
        <strain evidence="1 2">ATCC 31673</strain>
    </source>
</reference>
<dbReference type="Proteomes" id="UP000050867">
    <property type="component" value="Unassembled WGS sequence"/>
</dbReference>
<evidence type="ECO:0000313" key="2">
    <source>
        <dbReference type="Proteomes" id="UP000050867"/>
    </source>
</evidence>
<dbReference type="Pfam" id="PF18966">
    <property type="entry name" value="Lipoprotein_23"/>
    <property type="match status" value="1"/>
</dbReference>
<accession>A0A0T6LW12</accession>
<dbReference type="RefSeq" id="WP_051087451.1">
    <property type="nucleotide sequence ID" value="NZ_LLZU01000005.1"/>
</dbReference>
<keyword evidence="2" id="KW-1185">Reference proteome</keyword>
<comment type="caution">
    <text evidence="1">The sequence shown here is derived from an EMBL/GenBank/DDBJ whole genome shotgun (WGS) entry which is preliminary data.</text>
</comment>
<dbReference type="InterPro" id="IPR044058">
    <property type="entry name" value="Lipoprotein_23"/>
</dbReference>
<proteinExistence type="predicted"/>